<dbReference type="OrthoDB" id="121380at2759"/>
<dbReference type="PANTHER" id="PTHR34315:SF4">
    <property type="entry name" value="INTRADIOL RING-CLEAVAGE DIOXYGENASES DOMAIN-CONTAINING PROTEIN"/>
    <property type="match status" value="1"/>
</dbReference>
<evidence type="ECO:0000313" key="4">
    <source>
        <dbReference type="Proteomes" id="UP000256645"/>
    </source>
</evidence>
<organism evidence="3 4">
    <name type="scientific">Coleophoma cylindrospora</name>
    <dbReference type="NCBI Taxonomy" id="1849047"/>
    <lineage>
        <taxon>Eukaryota</taxon>
        <taxon>Fungi</taxon>
        <taxon>Dikarya</taxon>
        <taxon>Ascomycota</taxon>
        <taxon>Pezizomycotina</taxon>
        <taxon>Leotiomycetes</taxon>
        <taxon>Helotiales</taxon>
        <taxon>Dermateaceae</taxon>
        <taxon>Coleophoma</taxon>
    </lineage>
</organism>
<dbReference type="EMBL" id="PDLM01000007">
    <property type="protein sequence ID" value="RDW73316.1"/>
    <property type="molecule type" value="Genomic_DNA"/>
</dbReference>
<accession>A0A3D8RH88</accession>
<dbReference type="Proteomes" id="UP000256645">
    <property type="component" value="Unassembled WGS sequence"/>
</dbReference>
<dbReference type="SUPFAM" id="SSF49482">
    <property type="entry name" value="Aromatic compound dioxygenase"/>
    <property type="match status" value="1"/>
</dbReference>
<sequence length="312" mass="34413">MHFSTLFAIGAAVSSVAAHPGHHEKLDYKELTRRSGVSKRCESSAAAMNAKRWAKHQEKRSLAARSNSTVVITTEAPYYETLQNDTCVLTPEVTTGPYIWPRSQTLRQDMTEGQAGVPLYLDIGVLNTETCEPMENVLVDLWHCNATGSYSSFEGLDPNTPFATLLEEMNITLSGGGSLDLHTGDTTFLRGMWPTDSNGMMEMKTAFPGFYVERTIHIHAQVHTNWVVRDNGTIVSDSTILTGQLFFDEDLSEQIMALEPYASHTQINRTTNSVDSIYAQEYAGSWNPTMTVVPLDGEDVTKGMVAYITLGA</sequence>
<name>A0A3D8RH88_9HELO</name>
<dbReference type="Gene3D" id="2.60.130.10">
    <property type="entry name" value="Aromatic compound dioxygenase"/>
    <property type="match status" value="1"/>
</dbReference>
<evidence type="ECO:0000259" key="2">
    <source>
        <dbReference type="Pfam" id="PF00775"/>
    </source>
</evidence>
<proteinExistence type="predicted"/>
<evidence type="ECO:0000313" key="3">
    <source>
        <dbReference type="EMBL" id="RDW73316.1"/>
    </source>
</evidence>
<dbReference type="Pfam" id="PF00775">
    <property type="entry name" value="Dioxygenase_C"/>
    <property type="match status" value="1"/>
</dbReference>
<feature type="signal peptide" evidence="1">
    <location>
        <begin position="1"/>
        <end position="18"/>
    </location>
</feature>
<dbReference type="CDD" id="cd03457">
    <property type="entry name" value="intradiol_dioxygenase_like"/>
    <property type="match status" value="1"/>
</dbReference>
<comment type="caution">
    <text evidence="3">The sequence shown here is derived from an EMBL/GenBank/DDBJ whole genome shotgun (WGS) entry which is preliminary data.</text>
</comment>
<feature type="domain" description="Intradiol ring-cleavage dioxygenases" evidence="2">
    <location>
        <begin position="105"/>
        <end position="224"/>
    </location>
</feature>
<dbReference type="PANTHER" id="PTHR34315">
    <property type="match status" value="1"/>
</dbReference>
<dbReference type="GO" id="GO:0016702">
    <property type="term" value="F:oxidoreductase activity, acting on single donors with incorporation of molecular oxygen, incorporation of two atoms of oxygen"/>
    <property type="evidence" value="ECO:0007669"/>
    <property type="project" value="InterPro"/>
</dbReference>
<dbReference type="AlphaFoldDB" id="A0A3D8RH88"/>
<reference evidence="3 4" key="1">
    <citation type="journal article" date="2018" name="IMA Fungus">
        <title>IMA Genome-F 9: Draft genome sequence of Annulohypoxylon stygium, Aspergillus mulundensis, Berkeleyomyces basicola (syn. Thielaviopsis basicola), Ceratocystis smalleyi, two Cercospora beticola strains, Coleophoma cylindrospora, Fusarium fracticaudum, Phialophora cf. hyalina, and Morchella septimelata.</title>
        <authorList>
            <person name="Wingfield B.D."/>
            <person name="Bills G.F."/>
            <person name="Dong Y."/>
            <person name="Huang W."/>
            <person name="Nel W.J."/>
            <person name="Swalarsk-Parry B.S."/>
            <person name="Vaghefi N."/>
            <person name="Wilken P.M."/>
            <person name="An Z."/>
            <person name="de Beer Z.W."/>
            <person name="De Vos L."/>
            <person name="Chen L."/>
            <person name="Duong T.A."/>
            <person name="Gao Y."/>
            <person name="Hammerbacher A."/>
            <person name="Kikkert J.R."/>
            <person name="Li Y."/>
            <person name="Li H."/>
            <person name="Li K."/>
            <person name="Li Q."/>
            <person name="Liu X."/>
            <person name="Ma X."/>
            <person name="Naidoo K."/>
            <person name="Pethybridge S.J."/>
            <person name="Sun J."/>
            <person name="Steenkamp E.T."/>
            <person name="van der Nest M.A."/>
            <person name="van Wyk S."/>
            <person name="Wingfield M.J."/>
            <person name="Xiong C."/>
            <person name="Yue Q."/>
            <person name="Zhang X."/>
        </authorList>
    </citation>
    <scope>NUCLEOTIDE SEQUENCE [LARGE SCALE GENOMIC DNA]</scope>
    <source>
        <strain evidence="3 4">BP6252</strain>
    </source>
</reference>
<dbReference type="STRING" id="1849047.A0A3D8RH88"/>
<keyword evidence="4" id="KW-1185">Reference proteome</keyword>
<dbReference type="InterPro" id="IPR015889">
    <property type="entry name" value="Intradiol_dOase_core"/>
</dbReference>
<feature type="chain" id="PRO_5017703302" evidence="1">
    <location>
        <begin position="19"/>
        <end position="312"/>
    </location>
</feature>
<keyword evidence="1" id="KW-0732">Signal</keyword>
<dbReference type="InterPro" id="IPR000627">
    <property type="entry name" value="Intradiol_dOase_C"/>
</dbReference>
<dbReference type="GO" id="GO:0008199">
    <property type="term" value="F:ferric iron binding"/>
    <property type="evidence" value="ECO:0007669"/>
    <property type="project" value="InterPro"/>
</dbReference>
<protein>
    <submittedName>
        <fullName evidence="3">Protocatechuate 3</fullName>
    </submittedName>
</protein>
<evidence type="ECO:0000256" key="1">
    <source>
        <dbReference type="SAM" id="SignalP"/>
    </source>
</evidence>
<gene>
    <name evidence="3" type="ORF">BP6252_07223</name>
</gene>